<dbReference type="GO" id="GO:0005198">
    <property type="term" value="F:structural molecule activity"/>
    <property type="evidence" value="ECO:0007669"/>
    <property type="project" value="InterPro"/>
</dbReference>
<dbReference type="AlphaFoldDB" id="A0A1A8X2P3"/>
<evidence type="ECO:0000313" key="14">
    <source>
        <dbReference type="Proteomes" id="UP000078546"/>
    </source>
</evidence>
<feature type="compositionally biased region" description="Pro residues" evidence="11">
    <location>
        <begin position="621"/>
        <end position="633"/>
    </location>
</feature>
<dbReference type="InterPro" id="IPR037363">
    <property type="entry name" value="Sec13/Seh1_fam"/>
</dbReference>
<evidence type="ECO:0000256" key="8">
    <source>
        <dbReference type="ARBA" id="ARBA00023010"/>
    </source>
</evidence>
<accession>A0A1A8X2P3</accession>
<evidence type="ECO:0000256" key="9">
    <source>
        <dbReference type="ARBA" id="ARBA00023132"/>
    </source>
</evidence>
<dbReference type="Proteomes" id="UP000078546">
    <property type="component" value="Unassembled WGS sequence"/>
</dbReference>
<reference evidence="14 15" key="2">
    <citation type="submission" date="2016-05" db="EMBL/GenBank/DDBJ databases">
        <authorList>
            <person name="Naeem Raeece"/>
        </authorList>
    </citation>
    <scope>NUCLEOTIDE SEQUENCE [LARGE SCALE GENOMIC DNA]</scope>
</reference>
<dbReference type="InterPro" id="IPR001680">
    <property type="entry name" value="WD40_rpt"/>
</dbReference>
<reference evidence="13" key="1">
    <citation type="submission" date="2016-05" db="EMBL/GenBank/DDBJ databases">
        <authorList>
            <person name="Lavstsen T."/>
            <person name="Jespersen J.S."/>
        </authorList>
    </citation>
    <scope>NUCLEOTIDE SEQUENCE [LARGE SCALE GENOMIC DNA]</scope>
</reference>
<dbReference type="GO" id="GO:0030127">
    <property type="term" value="C:COPII vesicle coat"/>
    <property type="evidence" value="ECO:0007669"/>
    <property type="project" value="TreeGrafter"/>
</dbReference>
<evidence type="ECO:0000256" key="10">
    <source>
        <dbReference type="ARBA" id="ARBA00023242"/>
    </source>
</evidence>
<evidence type="ECO:0000256" key="11">
    <source>
        <dbReference type="SAM" id="MobiDB-lite"/>
    </source>
</evidence>
<organism evidence="13 14">
    <name type="scientific">Plasmodium ovale curtisi</name>
    <dbReference type="NCBI Taxonomy" id="864141"/>
    <lineage>
        <taxon>Eukaryota</taxon>
        <taxon>Sar</taxon>
        <taxon>Alveolata</taxon>
        <taxon>Apicomplexa</taxon>
        <taxon>Aconoidasida</taxon>
        <taxon>Haemosporida</taxon>
        <taxon>Plasmodiidae</taxon>
        <taxon>Plasmodium</taxon>
        <taxon>Plasmodium (Plasmodium)</taxon>
    </lineage>
</organism>
<dbReference type="Gene3D" id="2.130.10.10">
    <property type="entry name" value="YVTN repeat-like/Quinoprotein amine dehydrogenase"/>
    <property type="match status" value="1"/>
</dbReference>
<dbReference type="SMART" id="SM00320">
    <property type="entry name" value="WD40"/>
    <property type="match status" value="6"/>
</dbReference>
<keyword evidence="3" id="KW-0813">Transport</keyword>
<evidence type="ECO:0000256" key="6">
    <source>
        <dbReference type="ARBA" id="ARBA00022816"/>
    </source>
</evidence>
<keyword evidence="6" id="KW-0509">mRNA transport</keyword>
<keyword evidence="10" id="KW-0539">Nucleus</keyword>
<dbReference type="SUPFAM" id="SSF50978">
    <property type="entry name" value="WD40 repeat-like"/>
    <property type="match status" value="1"/>
</dbReference>
<protein>
    <submittedName>
        <fullName evidence="13">Protein transport protein SEC13, putative (SEC13)</fullName>
    </submittedName>
</protein>
<dbReference type="GO" id="GO:0006606">
    <property type="term" value="P:protein import into nucleus"/>
    <property type="evidence" value="ECO:0007669"/>
    <property type="project" value="TreeGrafter"/>
</dbReference>
<keyword evidence="9" id="KW-0906">Nuclear pore complex</keyword>
<dbReference type="Pfam" id="PF00400">
    <property type="entry name" value="WD40"/>
    <property type="match status" value="2"/>
</dbReference>
<evidence type="ECO:0000256" key="3">
    <source>
        <dbReference type="ARBA" id="ARBA00022448"/>
    </source>
</evidence>
<dbReference type="InterPro" id="IPR036322">
    <property type="entry name" value="WD40_repeat_dom_sf"/>
</dbReference>
<evidence type="ECO:0000256" key="5">
    <source>
        <dbReference type="ARBA" id="ARBA00022737"/>
    </source>
</evidence>
<gene>
    <name evidence="13" type="ORF">POVCU1_046180</name>
    <name evidence="12" type="ORF">POVCU2_0049810</name>
</gene>
<sequence>MSDLVVFDTLHGKPVNDCELDYYSRKLATCSSDNTVKIFDVSFSREPVCIAEFRDHSSAVWKVSWSHPKYGSLLATCSYDKSIIIYKEVSINKYDIIYINNEHKSSVNYVEWSPHEYGLHLGCASSDGCISIISYNLHKGINDIYWNKYTVKGHLNGVSSISWEKQYNSILHNKHINDNTNSNNNNNNNDNNDNNVTSFKIVSGGYDNQVIIWIFDNITKEFHKHYQMCDKPHNASIKDVAWRPNINSGLNLIASCSDDKIILWVEDVSNNKWKNAQIIKLENTIHKISWSPNGTILAVACANDNAYLFKESIDGQWENICNLADNEKKIEEEFIEEKNITLNSSIISPECNGTATSTGGEIHNFVGINENYPNALQQKDVPPMQSALVQGNIPPGTFQNTPYGQTPLLPANRTLNNNGVSNMQSKNIPPGQQNSSQSYAVMQNKKNNTSGGIPTVGSFPMGGGGGISAAMPPPPPLPHEQQYSSYGNANLSHQLGGANHIAPTSSSHFTSQPSPSGMPLNMANTNQMNNKSKFAPSPHLTAYNTQLPVQPSIQPPAPFPKSPTSSVPHPSFSNVNSTSANAHPSGNTQGMSTTFSKGPNQMQQENFPNINKTSFNSQQLSPPPPPPPPPPFSPSSTQPGTNMTSTLSNPHMQTQKNMNPTNYSPMNYTHPLPPPLNMMNNDPNAKQPGLQYNSYPNYNAPSQ</sequence>
<evidence type="ECO:0000256" key="1">
    <source>
        <dbReference type="ARBA" id="ARBA00004567"/>
    </source>
</evidence>
<feature type="compositionally biased region" description="Polar residues" evidence="11">
    <location>
        <begin position="637"/>
        <end position="667"/>
    </location>
</feature>
<feature type="region of interest" description="Disordered" evidence="11">
    <location>
        <begin position="548"/>
        <end position="703"/>
    </location>
</feature>
<evidence type="ECO:0000256" key="2">
    <source>
        <dbReference type="ARBA" id="ARBA00010102"/>
    </source>
</evidence>
<dbReference type="FunFam" id="2.130.10.10:FF:000655">
    <property type="entry name" value="Protein transport protein SEC13"/>
    <property type="match status" value="1"/>
</dbReference>
<dbReference type="InterPro" id="IPR015943">
    <property type="entry name" value="WD40/YVTN_repeat-like_dom_sf"/>
</dbReference>
<evidence type="ECO:0000313" key="13">
    <source>
        <dbReference type="EMBL" id="SBS98442.1"/>
    </source>
</evidence>
<evidence type="ECO:0000256" key="7">
    <source>
        <dbReference type="ARBA" id="ARBA00022927"/>
    </source>
</evidence>
<evidence type="ECO:0000313" key="12">
    <source>
        <dbReference type="EMBL" id="SBS88674.1"/>
    </source>
</evidence>
<proteinExistence type="inferred from homology"/>
<keyword evidence="4" id="KW-0853">WD repeat</keyword>
<dbReference type="Proteomes" id="UP000078560">
    <property type="component" value="Unassembled WGS sequence"/>
</dbReference>
<name>A0A1A8X2P3_PLAOA</name>
<keyword evidence="7" id="KW-0653">Protein transport</keyword>
<evidence type="ECO:0000313" key="15">
    <source>
        <dbReference type="Proteomes" id="UP000078560"/>
    </source>
</evidence>
<keyword evidence="8" id="KW-0811">Translocation</keyword>
<dbReference type="EMBL" id="FLQV01000841">
    <property type="protein sequence ID" value="SBS98442.1"/>
    <property type="molecule type" value="Genomic_DNA"/>
</dbReference>
<evidence type="ECO:0000256" key="4">
    <source>
        <dbReference type="ARBA" id="ARBA00022574"/>
    </source>
</evidence>
<keyword evidence="5" id="KW-0677">Repeat</keyword>
<dbReference type="GO" id="GO:0051028">
    <property type="term" value="P:mRNA transport"/>
    <property type="evidence" value="ECO:0007669"/>
    <property type="project" value="UniProtKB-KW"/>
</dbReference>
<dbReference type="GO" id="GO:0031080">
    <property type="term" value="C:nuclear pore outer ring"/>
    <property type="evidence" value="ECO:0007669"/>
    <property type="project" value="TreeGrafter"/>
</dbReference>
<dbReference type="VEuPathDB" id="PlasmoDB:PocGH01_14056400"/>
<feature type="compositionally biased region" description="Polar residues" evidence="11">
    <location>
        <begin position="562"/>
        <end position="620"/>
    </location>
</feature>
<dbReference type="GO" id="GO:0090114">
    <property type="term" value="P:COPII-coated vesicle budding"/>
    <property type="evidence" value="ECO:0007669"/>
    <property type="project" value="TreeGrafter"/>
</dbReference>
<dbReference type="PANTHER" id="PTHR11024">
    <property type="entry name" value="NUCLEAR PORE COMPLEX PROTEIN SEC13 / SEH1 FAMILY MEMBER"/>
    <property type="match status" value="1"/>
</dbReference>
<dbReference type="PANTHER" id="PTHR11024:SF2">
    <property type="entry name" value="PROTEIN SEC13 HOMOLOG"/>
    <property type="match status" value="1"/>
</dbReference>
<dbReference type="EMBL" id="FLQU01000648">
    <property type="protein sequence ID" value="SBS88674.1"/>
    <property type="molecule type" value="Genomic_DNA"/>
</dbReference>
<comment type="subcellular location">
    <subcellularLocation>
        <location evidence="1">Nucleus</location>
        <location evidence="1">Nuclear pore complex</location>
    </subcellularLocation>
</comment>
<comment type="similarity">
    <text evidence="2">Belongs to the WD repeat SEC13 family.</text>
</comment>
<feature type="compositionally biased region" description="Polar residues" evidence="11">
    <location>
        <begin position="690"/>
        <end position="703"/>
    </location>
</feature>